<dbReference type="STRING" id="946078.GA0070622_4316"/>
<feature type="transmembrane region" description="Helical" evidence="1">
    <location>
        <begin position="161"/>
        <end position="185"/>
    </location>
</feature>
<evidence type="ECO:0000313" key="2">
    <source>
        <dbReference type="EMBL" id="SBT67261.1"/>
    </source>
</evidence>
<dbReference type="OrthoDB" id="2014935at2"/>
<sequence length="534" mass="53529">MSAAAPTAPGRAVTRLAARQVRRPALVVATVTVGMSALVVATYARTVGDAAAAQALAALAGNPAVRTLFGEPVALDTAGGFAVWRTGTVLAVLLTTWGALATTRLTRGEEEAGRWDLLLAGRLTPAALLGRHLAVLTQAMASTGLLLAGALTALGTPTDGALLHATGLALAGLTAVAAAACAAQIFPTRAGATGATLAFLGVGLLARMVGDGVSALAWLRWLPPYGPLALSRPYHDDRWTPLLTQAVSAVALACIALVLAGRRDVRSGLLRPPAGRAPRRWLLGSVGAFAVRRAVRPLAGWSTGIGAYFLLIGLLAESLTGFLTDNPRFADLAARAGFAGLGTVEGYTATLFALLAVPVGAFATARLTAFAAAENTGRLTLLHAGPVSRARLLTAEVVATVAGTAVLVAVAAVATWAGTTTVGAGLPLTAALAGTVNALPVALLSAAAATLAVGLAPRAVATIGMLPTAGGFLLTATVDSVHAPAWVGSLSPYAHLAAVPATAPNWTAAGVMVTGAVAVMSAGSWAYARRDLRL</sequence>
<keyword evidence="1" id="KW-1133">Transmembrane helix</keyword>
<name>A0A1A9BDU3_9ACTN</name>
<keyword evidence="3" id="KW-1185">Reference proteome</keyword>
<evidence type="ECO:0000256" key="1">
    <source>
        <dbReference type="SAM" id="Phobius"/>
    </source>
</evidence>
<keyword evidence="1" id="KW-0472">Membrane</keyword>
<accession>A0A1A9BDU3</accession>
<gene>
    <name evidence="2" type="ORF">GA0070622_4316</name>
</gene>
<feature type="transmembrane region" description="Helical" evidence="1">
    <location>
        <begin position="506"/>
        <end position="528"/>
    </location>
</feature>
<feature type="transmembrane region" description="Helical" evidence="1">
    <location>
        <begin position="393"/>
        <end position="418"/>
    </location>
</feature>
<dbReference type="EMBL" id="FLRH01000003">
    <property type="protein sequence ID" value="SBT67261.1"/>
    <property type="molecule type" value="Genomic_DNA"/>
</dbReference>
<feature type="transmembrane region" description="Helical" evidence="1">
    <location>
        <begin position="298"/>
        <end position="316"/>
    </location>
</feature>
<proteinExistence type="predicted"/>
<feature type="transmembrane region" description="Helical" evidence="1">
    <location>
        <begin position="463"/>
        <end position="486"/>
    </location>
</feature>
<dbReference type="Proteomes" id="UP000199558">
    <property type="component" value="Unassembled WGS sequence"/>
</dbReference>
<feature type="transmembrane region" description="Helical" evidence="1">
    <location>
        <begin position="239"/>
        <end position="261"/>
    </location>
</feature>
<feature type="transmembrane region" description="Helical" evidence="1">
    <location>
        <begin position="25"/>
        <end position="44"/>
    </location>
</feature>
<evidence type="ECO:0000313" key="3">
    <source>
        <dbReference type="Proteomes" id="UP000199558"/>
    </source>
</evidence>
<feature type="transmembrane region" description="Helical" evidence="1">
    <location>
        <begin position="82"/>
        <end position="100"/>
    </location>
</feature>
<dbReference type="RefSeq" id="WP_091576629.1">
    <property type="nucleotide sequence ID" value="NZ_FLRH01000003.1"/>
</dbReference>
<dbReference type="AlphaFoldDB" id="A0A1A9BDU3"/>
<reference evidence="3" key="1">
    <citation type="submission" date="2016-06" db="EMBL/GenBank/DDBJ databases">
        <authorList>
            <person name="Varghese N."/>
            <person name="Submissions Spin"/>
        </authorList>
    </citation>
    <scope>NUCLEOTIDE SEQUENCE [LARGE SCALE GENOMIC DNA]</scope>
    <source>
        <strain evidence="3">DSM 45794</strain>
    </source>
</reference>
<feature type="transmembrane region" description="Helical" evidence="1">
    <location>
        <begin position="133"/>
        <end position="155"/>
    </location>
</feature>
<keyword evidence="1" id="KW-0812">Transmembrane</keyword>
<feature type="transmembrane region" description="Helical" evidence="1">
    <location>
        <begin position="438"/>
        <end position="456"/>
    </location>
</feature>
<feature type="transmembrane region" description="Helical" evidence="1">
    <location>
        <begin position="351"/>
        <end position="372"/>
    </location>
</feature>
<protein>
    <submittedName>
        <fullName evidence="2">ABC-2 type transport system permease protein</fullName>
    </submittedName>
</protein>
<organism evidence="2 3">
    <name type="scientific">Micromonospora sediminicola</name>
    <dbReference type="NCBI Taxonomy" id="946078"/>
    <lineage>
        <taxon>Bacteria</taxon>
        <taxon>Bacillati</taxon>
        <taxon>Actinomycetota</taxon>
        <taxon>Actinomycetes</taxon>
        <taxon>Micromonosporales</taxon>
        <taxon>Micromonosporaceae</taxon>
        <taxon>Micromonospora</taxon>
    </lineage>
</organism>
<feature type="transmembrane region" description="Helical" evidence="1">
    <location>
        <begin position="197"/>
        <end position="219"/>
    </location>
</feature>